<dbReference type="SUPFAM" id="SSF50998">
    <property type="entry name" value="Quinoprotein alcohol dehydrogenase-like"/>
    <property type="match status" value="1"/>
</dbReference>
<dbReference type="KEGG" id="blin:BLSMQ_1309"/>
<dbReference type="OrthoDB" id="3225323at2"/>
<proteinExistence type="predicted"/>
<name>A0A1D7W1R0_BREAU</name>
<dbReference type="AlphaFoldDB" id="A0A1D7W1R0"/>
<organism evidence="2 3">
    <name type="scientific">Brevibacterium aurantiacum</name>
    <dbReference type="NCBI Taxonomy" id="273384"/>
    <lineage>
        <taxon>Bacteria</taxon>
        <taxon>Bacillati</taxon>
        <taxon>Actinomycetota</taxon>
        <taxon>Actinomycetes</taxon>
        <taxon>Micrococcales</taxon>
        <taxon>Brevibacteriaceae</taxon>
        <taxon>Brevibacterium</taxon>
    </lineage>
</organism>
<dbReference type="PATRIC" id="fig|1703.10.peg.1343"/>
<dbReference type="eggNOG" id="ENOG502Z7WX">
    <property type="taxonomic scope" value="Bacteria"/>
</dbReference>
<feature type="region of interest" description="Disordered" evidence="1">
    <location>
        <begin position="329"/>
        <end position="354"/>
    </location>
</feature>
<dbReference type="PANTHER" id="PTHR35340:SF6">
    <property type="entry name" value="ASST-DOMAIN-CONTAINING PROTEIN"/>
    <property type="match status" value="1"/>
</dbReference>
<gene>
    <name evidence="2" type="ORF">BLSMQ_1309</name>
</gene>
<dbReference type="RefSeq" id="WP_069599814.1">
    <property type="nucleotide sequence ID" value="NZ_CP017150.1"/>
</dbReference>
<evidence type="ECO:0000313" key="3">
    <source>
        <dbReference type="Proteomes" id="UP000094793"/>
    </source>
</evidence>
<protein>
    <submittedName>
        <fullName evidence="2">Uncharacterized protein</fullName>
    </submittedName>
</protein>
<evidence type="ECO:0000313" key="2">
    <source>
        <dbReference type="EMBL" id="AOP53019.1"/>
    </source>
</evidence>
<dbReference type="PROSITE" id="PS51257">
    <property type="entry name" value="PROKAR_LIPOPROTEIN"/>
    <property type="match status" value="1"/>
</dbReference>
<feature type="region of interest" description="Disordered" evidence="1">
    <location>
        <begin position="27"/>
        <end position="56"/>
    </location>
</feature>
<dbReference type="Proteomes" id="UP000094793">
    <property type="component" value="Chromosome"/>
</dbReference>
<reference evidence="3" key="1">
    <citation type="submission" date="2016-09" db="EMBL/GenBank/DDBJ databases">
        <title>Complete Genome Sequence of Brevibacterium linens SMQ-1335.</title>
        <authorList>
            <person name="de Melo A.G."/>
            <person name="Labrie S.J."/>
            <person name="Dumaresq J."/>
            <person name="Roberts R.J."/>
            <person name="Tremblay D.M."/>
            <person name="Moineau S."/>
        </authorList>
    </citation>
    <scope>NUCLEOTIDE SEQUENCE [LARGE SCALE GENOMIC DNA]</scope>
    <source>
        <strain evidence="3">SMQ-1335</strain>
    </source>
</reference>
<evidence type="ECO:0000256" key="1">
    <source>
        <dbReference type="SAM" id="MobiDB-lite"/>
    </source>
</evidence>
<dbReference type="PANTHER" id="PTHR35340">
    <property type="entry name" value="PQQ ENZYME REPEAT PROTEIN-RELATED"/>
    <property type="match status" value="1"/>
</dbReference>
<dbReference type="Pfam" id="PF14269">
    <property type="entry name" value="Arylsulfotran_2"/>
    <property type="match status" value="1"/>
</dbReference>
<dbReference type="InterPro" id="IPR053143">
    <property type="entry name" value="Arylsulfate_ST"/>
</dbReference>
<dbReference type="EMBL" id="CP017150">
    <property type="protein sequence ID" value="AOP53019.1"/>
    <property type="molecule type" value="Genomic_DNA"/>
</dbReference>
<dbReference type="InterPro" id="IPR039535">
    <property type="entry name" value="ASST-like"/>
</dbReference>
<accession>A0A1D7W1R0</accession>
<sequence>MSYRALFTSVAAATLLLSGCTAEEEEIPQPDRWDFHSRPDLNPPQIDIDVTSPPPKEEKDLTTFIAPKGQTAADEESWVGGLILDSAGEPVWARQGSGQMWDLRVKEYQDEPVLTWWEGLAQTPETAGEVVMLDDSYNEIARVGMGGDLAHKTSDLHETTITDDDTMLLLSYIKTQTDLSSVGGAKDGWVWEGVVQEVDIATGEPVVEWRTLDDVPVDQTESKLKDGEGTEEEPFDYIHLNSVSVDDDGKSLLVSARNTHAIYQLDRKDADLQWVLGGSASDFEMGEGAAFAWQHDAQRRDDGKITLFDNHAAPRLGDSRGLRLDVDEEAKRATVDTEYPAPDDRSSGSQGNFQELDNGNVFIGWGSEPYFSEFTNDGKLLYDATFTGGSNYRAYRFDWQATPSAPPTATKSEPGEGITRVHMSWNGATEVAAWRILSGDSEEQLTETAVVDREGFETAADVTPTGSRIVVEALDENKEAIGSTTVE</sequence>
<dbReference type="InterPro" id="IPR011047">
    <property type="entry name" value="Quinoprotein_ADH-like_sf"/>
</dbReference>
<feature type="compositionally biased region" description="Basic and acidic residues" evidence="1">
    <location>
        <begin position="29"/>
        <end position="39"/>
    </location>
</feature>